<dbReference type="InterPro" id="IPR002589">
    <property type="entry name" value="Macro_dom"/>
</dbReference>
<dbReference type="Proteomes" id="UP000220752">
    <property type="component" value="Unassembled WGS sequence"/>
</dbReference>
<reference evidence="2 3" key="1">
    <citation type="journal article" date="2017" name="Front. Microbiol.">
        <title>New Insights into the Diversity of the Genus Faecalibacterium.</title>
        <authorList>
            <person name="Benevides L."/>
            <person name="Burman S."/>
            <person name="Martin R."/>
            <person name="Robert V."/>
            <person name="Thomas M."/>
            <person name="Miquel S."/>
            <person name="Chain F."/>
            <person name="Sokol H."/>
            <person name="Bermudez-Humaran L.G."/>
            <person name="Morrison M."/>
            <person name="Langella P."/>
            <person name="Azevedo V.A."/>
            <person name="Chatel J.M."/>
            <person name="Soares S."/>
        </authorList>
    </citation>
    <scope>NUCLEOTIDE SEQUENCE [LARGE SCALE GENOMIC DNA]</scope>
    <source>
        <strain evidence="3">CNCM I-4540</strain>
    </source>
</reference>
<dbReference type="SUPFAM" id="SSF52949">
    <property type="entry name" value="Macro domain-like"/>
    <property type="match status" value="1"/>
</dbReference>
<gene>
    <name evidence="2" type="ORF">CGS46_14645</name>
</gene>
<feature type="domain" description="Macro" evidence="1">
    <location>
        <begin position="1"/>
        <end position="172"/>
    </location>
</feature>
<evidence type="ECO:0000259" key="1">
    <source>
        <dbReference type="PROSITE" id="PS51154"/>
    </source>
</evidence>
<dbReference type="InterPro" id="IPR043472">
    <property type="entry name" value="Macro_dom-like"/>
</dbReference>
<evidence type="ECO:0000313" key="2">
    <source>
        <dbReference type="EMBL" id="PDX57730.1"/>
    </source>
</evidence>
<comment type="caution">
    <text evidence="2">The sequence shown here is derived from an EMBL/GenBank/DDBJ whole genome shotgun (WGS) entry which is preliminary data.</text>
</comment>
<evidence type="ECO:0000313" key="3">
    <source>
        <dbReference type="Proteomes" id="UP000220752"/>
    </source>
</evidence>
<dbReference type="AlphaFoldDB" id="A0A2A6Z8N3"/>
<dbReference type="SMART" id="SM00506">
    <property type="entry name" value="A1pp"/>
    <property type="match status" value="1"/>
</dbReference>
<dbReference type="Gene3D" id="3.40.220.10">
    <property type="entry name" value="Leucine Aminopeptidase, subunit E, domain 1"/>
    <property type="match status" value="1"/>
</dbReference>
<dbReference type="PANTHER" id="PTHR11106">
    <property type="entry name" value="GANGLIOSIDE INDUCED DIFFERENTIATION ASSOCIATED PROTEIN 2-RELATED"/>
    <property type="match status" value="1"/>
</dbReference>
<accession>A0A2A6Z8N3</accession>
<dbReference type="PANTHER" id="PTHR11106:SF27">
    <property type="entry name" value="MACRO DOMAIN-CONTAINING PROTEIN"/>
    <property type="match status" value="1"/>
</dbReference>
<dbReference type="PROSITE" id="PS51154">
    <property type="entry name" value="MACRO"/>
    <property type="match status" value="1"/>
</dbReference>
<dbReference type="Pfam" id="PF01661">
    <property type="entry name" value="Macro"/>
    <property type="match status" value="1"/>
</dbReference>
<dbReference type="EMBL" id="NMTQ01000037">
    <property type="protein sequence ID" value="PDX57730.1"/>
    <property type="molecule type" value="Genomic_DNA"/>
</dbReference>
<protein>
    <submittedName>
        <fullName evidence="2">O-acetyl-ADP-ribose deacetylase</fullName>
    </submittedName>
</protein>
<proteinExistence type="predicted"/>
<dbReference type="NCBIfam" id="NF001664">
    <property type="entry name" value="PRK00431.1-6"/>
    <property type="match status" value="1"/>
</dbReference>
<keyword evidence="3" id="KW-1185">Reference proteome</keyword>
<dbReference type="CDD" id="cd02908">
    <property type="entry name" value="Macro_OAADPr_deacetylase"/>
    <property type="match status" value="1"/>
</dbReference>
<sequence>MISEKVKNQIQVVEGDITKLDCDGIVNAANRSLLGGGGVDGAIHRAAGPELLAECRTLHGCRTGEAKITKGYQLKAKYIIHTVGPIYSGTAEDATQLADCYRNSLNLAKEHDVHSIAFPAISTGVYGYPLEDATEIAVKTVAQWLEAHADYAMQVIFCCFDARTERVYQARL</sequence>
<name>A0A2A6Z8N3_9FIRM</name>
<organism evidence="2 3">
    <name type="scientific">Faecalibacterium langellae</name>
    <dbReference type="NCBI Taxonomy" id="3435293"/>
    <lineage>
        <taxon>Bacteria</taxon>
        <taxon>Bacillati</taxon>
        <taxon>Bacillota</taxon>
        <taxon>Clostridia</taxon>
        <taxon>Eubacteriales</taxon>
        <taxon>Oscillospiraceae</taxon>
        <taxon>Faecalibacterium</taxon>
    </lineage>
</organism>
<dbReference type="GO" id="GO:0019213">
    <property type="term" value="F:deacetylase activity"/>
    <property type="evidence" value="ECO:0007669"/>
    <property type="project" value="TreeGrafter"/>
</dbReference>